<dbReference type="RefSeq" id="WP_039139508.1">
    <property type="nucleotide sequence ID" value="NZ_JSVC01000010.1"/>
</dbReference>
<dbReference type="GO" id="GO:0006654">
    <property type="term" value="P:phosphatidic acid biosynthetic process"/>
    <property type="evidence" value="ECO:0007669"/>
    <property type="project" value="TreeGrafter"/>
</dbReference>
<name>A0A0C1IKU1_9BACT</name>
<proteinExistence type="predicted"/>
<dbReference type="GO" id="GO:0003841">
    <property type="term" value="F:1-acylglycerol-3-phosphate O-acyltransferase activity"/>
    <property type="evidence" value="ECO:0007669"/>
    <property type="project" value="TreeGrafter"/>
</dbReference>
<evidence type="ECO:0000313" key="5">
    <source>
        <dbReference type="EMBL" id="KIC94795.1"/>
    </source>
</evidence>
<dbReference type="SUPFAM" id="SSF69593">
    <property type="entry name" value="Glycerol-3-phosphate (1)-acyltransferase"/>
    <property type="match status" value="1"/>
</dbReference>
<sequence length="186" mass="21258">MPAKLFWKLYWKLSGWKVNGRWPPDVRKAVIIVGPHTSSWDVVTGMAARSVIPIPHAHYLGKKELFKGPFGWFFRATGGVPVDRDSKNRLVDQVVEEFNIRENFILALSPEGTRKRVDRLKTGFWHIAKQANVPIVMAGLDFSKKELILSEPFFTCDDQEADIKKILHFFSPIRGRYPELGMGHLG</sequence>
<dbReference type="OrthoDB" id="9796839at2"/>
<gene>
    <name evidence="5" type="ORF">OI18_09995</name>
</gene>
<keyword evidence="6" id="KW-1185">Reference proteome</keyword>
<reference evidence="5 6" key="1">
    <citation type="submission" date="2014-11" db="EMBL/GenBank/DDBJ databases">
        <title>Genome sequence of Flavihumibacter solisilvae 3-3.</title>
        <authorList>
            <person name="Zhou G."/>
            <person name="Li M."/>
            <person name="Wang G."/>
        </authorList>
    </citation>
    <scope>NUCLEOTIDE SEQUENCE [LARGE SCALE GENOMIC DNA]</scope>
    <source>
        <strain evidence="5 6">3-3</strain>
    </source>
</reference>
<evidence type="ECO:0000256" key="1">
    <source>
        <dbReference type="ARBA" id="ARBA00005189"/>
    </source>
</evidence>
<dbReference type="AlphaFoldDB" id="A0A0C1IKU1"/>
<dbReference type="SMART" id="SM00563">
    <property type="entry name" value="PlsC"/>
    <property type="match status" value="1"/>
</dbReference>
<accession>A0A0C1IKU1</accession>
<organism evidence="5 6">
    <name type="scientific">Flavihumibacter solisilvae</name>
    <dbReference type="NCBI Taxonomy" id="1349421"/>
    <lineage>
        <taxon>Bacteria</taxon>
        <taxon>Pseudomonadati</taxon>
        <taxon>Bacteroidota</taxon>
        <taxon>Chitinophagia</taxon>
        <taxon>Chitinophagales</taxon>
        <taxon>Chitinophagaceae</taxon>
        <taxon>Flavihumibacter</taxon>
    </lineage>
</organism>
<dbReference type="PANTHER" id="PTHR10434:SF9">
    <property type="entry name" value="PHOSPHOLIPID_GLYCEROL ACYLTRANSFERASE DOMAIN-CONTAINING PROTEIN"/>
    <property type="match status" value="1"/>
</dbReference>
<dbReference type="EMBL" id="JSVC01000010">
    <property type="protein sequence ID" value="KIC94795.1"/>
    <property type="molecule type" value="Genomic_DNA"/>
</dbReference>
<dbReference type="InterPro" id="IPR002123">
    <property type="entry name" value="Plipid/glycerol_acylTrfase"/>
</dbReference>
<keyword evidence="3" id="KW-0012">Acyltransferase</keyword>
<dbReference type="STRING" id="1349421.OI18_09995"/>
<evidence type="ECO:0000259" key="4">
    <source>
        <dbReference type="SMART" id="SM00563"/>
    </source>
</evidence>
<dbReference type="Pfam" id="PF01553">
    <property type="entry name" value="Acyltransferase"/>
    <property type="match status" value="1"/>
</dbReference>
<evidence type="ECO:0000256" key="2">
    <source>
        <dbReference type="ARBA" id="ARBA00022679"/>
    </source>
</evidence>
<evidence type="ECO:0000256" key="3">
    <source>
        <dbReference type="ARBA" id="ARBA00023315"/>
    </source>
</evidence>
<dbReference type="PANTHER" id="PTHR10434">
    <property type="entry name" value="1-ACYL-SN-GLYCEROL-3-PHOSPHATE ACYLTRANSFERASE"/>
    <property type="match status" value="1"/>
</dbReference>
<comment type="caution">
    <text evidence="5">The sequence shown here is derived from an EMBL/GenBank/DDBJ whole genome shotgun (WGS) entry which is preliminary data.</text>
</comment>
<protein>
    <recommendedName>
        <fullName evidence="4">Phospholipid/glycerol acyltransferase domain-containing protein</fullName>
    </recommendedName>
</protein>
<dbReference type="Proteomes" id="UP000031408">
    <property type="component" value="Unassembled WGS sequence"/>
</dbReference>
<feature type="domain" description="Phospholipid/glycerol acyltransferase" evidence="4">
    <location>
        <begin position="30"/>
        <end position="143"/>
    </location>
</feature>
<keyword evidence="2" id="KW-0808">Transferase</keyword>
<comment type="pathway">
    <text evidence="1">Lipid metabolism.</text>
</comment>
<evidence type="ECO:0000313" key="6">
    <source>
        <dbReference type="Proteomes" id="UP000031408"/>
    </source>
</evidence>